<dbReference type="STRING" id="1685378.AVO44_08665"/>
<evidence type="ECO:0000313" key="2">
    <source>
        <dbReference type="EMBL" id="KUJ79294.1"/>
    </source>
</evidence>
<reference evidence="3" key="1">
    <citation type="submission" date="2015-12" db="EMBL/GenBank/DDBJ databases">
        <authorList>
            <person name="Zhang G."/>
            <person name="Stingl U."/>
        </authorList>
    </citation>
    <scope>NUCLEOTIDE SEQUENCE [LARGE SCALE GENOMIC DNA]</scope>
    <source>
        <strain evidence="3">ZGT108</strain>
    </source>
</reference>
<proteinExistence type="predicted"/>
<dbReference type="Pfam" id="PF13801">
    <property type="entry name" value="Metal_resist"/>
    <property type="match status" value="1"/>
</dbReference>
<comment type="caution">
    <text evidence="2">The sequence shown here is derived from an EMBL/GenBank/DDBJ whole genome shotgun (WGS) entry which is preliminary data.</text>
</comment>
<dbReference type="RefSeq" id="WP_068335497.1">
    <property type="nucleotide sequence ID" value="NZ_LQBP01000004.1"/>
</dbReference>
<accession>A0A0X3TU84</accession>
<keyword evidence="1" id="KW-1133">Transmembrane helix</keyword>
<dbReference type="InterPro" id="IPR025961">
    <property type="entry name" value="Metal_resist"/>
</dbReference>
<keyword evidence="1" id="KW-0472">Membrane</keyword>
<protein>
    <submittedName>
        <fullName evidence="2">Uncharacterized protein</fullName>
    </submittedName>
</protein>
<evidence type="ECO:0000313" key="3">
    <source>
        <dbReference type="Proteomes" id="UP000053690"/>
    </source>
</evidence>
<gene>
    <name evidence="2" type="ORF">AVO44_08665</name>
</gene>
<dbReference type="AlphaFoldDB" id="A0A0X3TU84"/>
<organism evidence="2 3">
    <name type="scientific">Ruegeria profundi</name>
    <dbReference type="NCBI Taxonomy" id="1685378"/>
    <lineage>
        <taxon>Bacteria</taxon>
        <taxon>Pseudomonadati</taxon>
        <taxon>Pseudomonadota</taxon>
        <taxon>Alphaproteobacteria</taxon>
        <taxon>Rhodobacterales</taxon>
        <taxon>Roseobacteraceae</taxon>
        <taxon>Ruegeria</taxon>
    </lineage>
</organism>
<keyword evidence="1" id="KW-0812">Transmembrane</keyword>
<dbReference type="OrthoDB" id="7708236at2"/>
<name>A0A0X3TU84_9RHOB</name>
<keyword evidence="3" id="KW-1185">Reference proteome</keyword>
<evidence type="ECO:0000256" key="1">
    <source>
        <dbReference type="SAM" id="Phobius"/>
    </source>
</evidence>
<dbReference type="EMBL" id="LQBP01000004">
    <property type="protein sequence ID" value="KUJ79294.1"/>
    <property type="molecule type" value="Genomic_DNA"/>
</dbReference>
<dbReference type="Proteomes" id="UP000053690">
    <property type="component" value="Unassembled WGS sequence"/>
</dbReference>
<sequence>MSDQTKPKRRWVTILLFVSLALNLLVVGVALGTAYRFKGDSHGKAPPGFGPALYRALPNEERKALRGELYERHIQGAKMRSQGFTALQTALRAEPFDPVPVNTLLDQQAQAMAELQTALQEEWLERITAMTGTERKAYADRLQQVIKRKTHRRKPSE</sequence>
<feature type="transmembrane region" description="Helical" evidence="1">
    <location>
        <begin position="12"/>
        <end position="35"/>
    </location>
</feature>